<dbReference type="EMBL" id="DF196775">
    <property type="protein sequence ID" value="GAC74051.1"/>
    <property type="molecule type" value="Genomic_DNA"/>
</dbReference>
<reference evidence="3" key="1">
    <citation type="journal article" date="2013" name="Genome Announc.">
        <title>Genome sequence of the basidiomycetous yeast Pseudozyma antarctica T-34, a producer of the glycolipid biosurfactants mannosylerythritol lipids.</title>
        <authorList>
            <person name="Morita T."/>
            <person name="Koike H."/>
            <person name="Koyama Y."/>
            <person name="Hagiwara H."/>
            <person name="Ito E."/>
            <person name="Fukuoka T."/>
            <person name="Imura T."/>
            <person name="Machida M."/>
            <person name="Kitamoto D."/>
        </authorList>
    </citation>
    <scope>NUCLEOTIDE SEQUENCE [LARGE SCALE GENOMIC DNA]</scope>
    <source>
        <strain evidence="3">T-34</strain>
    </source>
</reference>
<accession>M9LPJ3</accession>
<gene>
    <name evidence="2" type="ORF">PANT_9c00426</name>
</gene>
<proteinExistence type="predicted"/>
<protein>
    <submittedName>
        <fullName evidence="2">Uncharacterized protein</fullName>
    </submittedName>
</protein>
<dbReference type="OrthoDB" id="2549153at2759"/>
<dbReference type="Proteomes" id="UP000011976">
    <property type="component" value="Unassembled WGS sequence"/>
</dbReference>
<feature type="compositionally biased region" description="Basic and acidic residues" evidence="1">
    <location>
        <begin position="277"/>
        <end position="289"/>
    </location>
</feature>
<feature type="region of interest" description="Disordered" evidence="1">
    <location>
        <begin position="277"/>
        <end position="349"/>
    </location>
</feature>
<name>M9LPJ3_PSEA3</name>
<organism evidence="2 3">
    <name type="scientific">Pseudozyma antarctica (strain T-34)</name>
    <name type="common">Yeast</name>
    <name type="synonym">Candida antarctica</name>
    <dbReference type="NCBI Taxonomy" id="1151754"/>
    <lineage>
        <taxon>Eukaryota</taxon>
        <taxon>Fungi</taxon>
        <taxon>Dikarya</taxon>
        <taxon>Basidiomycota</taxon>
        <taxon>Ustilaginomycotina</taxon>
        <taxon>Ustilaginomycetes</taxon>
        <taxon>Ustilaginales</taxon>
        <taxon>Ustilaginaceae</taxon>
        <taxon>Moesziomyces</taxon>
    </lineage>
</organism>
<evidence type="ECO:0000313" key="3">
    <source>
        <dbReference type="Proteomes" id="UP000011976"/>
    </source>
</evidence>
<dbReference type="AlphaFoldDB" id="M9LPJ3"/>
<sequence length="349" mass="37932">MASQVQTALPDYAHSTNTLETVPSYNAANTTAAFPATKSCTLTVKNLDRKRDPILFVDAAANDRVVFEFVQLDYADSAADAELRHKLVEEASDIYASPVKLVVAADKTVPYAVRKHVASSTYEIIQLDSHGGFGACTKIATKGIFKSKYHLERAPAAESSQADDVYLKGSLKALNVSLRRNVDGNKATLIELIKGVHATVAHFDSGVTQLGASLSVPYLVAALFAAIDTHREHYLTFTTDEKLDELQARVKPSTWDSLFLQAGQTSKKQEKFAQQLESERKRDYNEAVHNKSAYPNGIIPANRSGSHSRSRSRAASRDASRTASPAPGNAALPPVDDAESSADQQRGRR</sequence>
<evidence type="ECO:0000256" key="1">
    <source>
        <dbReference type="SAM" id="MobiDB-lite"/>
    </source>
</evidence>
<evidence type="ECO:0000313" key="2">
    <source>
        <dbReference type="EMBL" id="GAC74051.1"/>
    </source>
</evidence>